<organism evidence="18 19">
    <name type="scientific">Eubacterium ventriosum</name>
    <dbReference type="NCBI Taxonomy" id="39496"/>
    <lineage>
        <taxon>Bacteria</taxon>
        <taxon>Bacillati</taxon>
        <taxon>Bacillota</taxon>
        <taxon>Clostridia</taxon>
        <taxon>Eubacteriales</taxon>
        <taxon>Eubacteriaceae</taxon>
        <taxon>Eubacterium</taxon>
    </lineage>
</organism>
<comment type="caution">
    <text evidence="18">The sequence shown here is derived from an EMBL/GenBank/DDBJ whole genome shotgun (WGS) entry which is preliminary data.</text>
</comment>
<keyword evidence="8" id="KW-0378">Hydrolase</keyword>
<dbReference type="Gene3D" id="3.40.710.10">
    <property type="entry name" value="DD-peptidase/beta-lactamase superfamily"/>
    <property type="match status" value="1"/>
</dbReference>
<dbReference type="InterPro" id="IPR012338">
    <property type="entry name" value="Beta-lactam/transpept-like"/>
</dbReference>
<proteinExistence type="inferred from homology"/>
<keyword evidence="19" id="KW-1185">Reference proteome</keyword>
<comment type="catalytic activity">
    <reaction evidence="12">
        <text>Preferential cleavage: (Ac)2-L-Lys-D-Ala-|-D-Ala. Also transpeptidation of peptidyl-alanyl moieties that are N-acyl substituents of D-alanine.</text>
        <dbReference type="EC" id="3.4.16.4"/>
    </reaction>
</comment>
<evidence type="ECO:0000256" key="11">
    <source>
        <dbReference type="ARBA" id="ARBA00023316"/>
    </source>
</evidence>
<dbReference type="SUPFAM" id="SSF69189">
    <property type="entry name" value="Penicillin-binding protein associated domain"/>
    <property type="match status" value="1"/>
</dbReference>
<keyword evidence="16" id="KW-0812">Transmembrane</keyword>
<dbReference type="UniPathway" id="UPA00219"/>
<evidence type="ECO:0000256" key="4">
    <source>
        <dbReference type="ARBA" id="ARBA00012448"/>
    </source>
</evidence>
<keyword evidence="11" id="KW-0961">Cell wall biogenesis/degradation</keyword>
<accession>A0A413R9Y4</accession>
<evidence type="ECO:0000256" key="7">
    <source>
        <dbReference type="ARBA" id="ARBA00022729"/>
    </source>
</evidence>
<dbReference type="GO" id="GO:0071555">
    <property type="term" value="P:cell wall organization"/>
    <property type="evidence" value="ECO:0007669"/>
    <property type="project" value="UniProtKB-KW"/>
</dbReference>
<feature type="transmembrane region" description="Helical" evidence="16">
    <location>
        <begin position="20"/>
        <end position="37"/>
    </location>
</feature>
<feature type="domain" description="Peptidase S11 D-Ala-D-Ala carboxypeptidase A C-terminal" evidence="17">
    <location>
        <begin position="292"/>
        <end position="377"/>
    </location>
</feature>
<dbReference type="GO" id="GO:0009252">
    <property type="term" value="P:peptidoglycan biosynthetic process"/>
    <property type="evidence" value="ECO:0007669"/>
    <property type="project" value="UniProtKB-UniPathway"/>
</dbReference>
<evidence type="ECO:0000313" key="18">
    <source>
        <dbReference type="EMBL" id="RHA19206.1"/>
    </source>
</evidence>
<dbReference type="PANTHER" id="PTHR21581:SF33">
    <property type="entry name" value="D-ALANYL-D-ALANINE CARBOXYPEPTIDASE DACB"/>
    <property type="match status" value="1"/>
</dbReference>
<evidence type="ECO:0000256" key="10">
    <source>
        <dbReference type="ARBA" id="ARBA00022984"/>
    </source>
</evidence>
<dbReference type="InterPro" id="IPR037167">
    <property type="entry name" value="Peptidase_S11_C_sf"/>
</dbReference>
<evidence type="ECO:0000256" key="1">
    <source>
        <dbReference type="ARBA" id="ARBA00003217"/>
    </source>
</evidence>
<dbReference type="PANTHER" id="PTHR21581">
    <property type="entry name" value="D-ALANYL-D-ALANINE CARBOXYPEPTIDASE"/>
    <property type="match status" value="1"/>
</dbReference>
<feature type="active site" description="Proton acceptor" evidence="13">
    <location>
        <position position="80"/>
    </location>
</feature>
<dbReference type="GO" id="GO:0008360">
    <property type="term" value="P:regulation of cell shape"/>
    <property type="evidence" value="ECO:0007669"/>
    <property type="project" value="UniProtKB-KW"/>
</dbReference>
<dbReference type="InterPro" id="IPR001967">
    <property type="entry name" value="Peptidase_S11_N"/>
</dbReference>
<evidence type="ECO:0000256" key="14">
    <source>
        <dbReference type="PIRSR" id="PIRSR618044-2"/>
    </source>
</evidence>
<dbReference type="Proteomes" id="UP000284779">
    <property type="component" value="Unassembled WGS sequence"/>
</dbReference>
<dbReference type="InterPro" id="IPR018044">
    <property type="entry name" value="Peptidase_S11"/>
</dbReference>
<keyword evidence="5 18" id="KW-0121">Carboxypeptidase</keyword>
<feature type="active site" evidence="13">
    <location>
        <position position="132"/>
    </location>
</feature>
<dbReference type="Pfam" id="PF00768">
    <property type="entry name" value="Peptidase_S11"/>
    <property type="match status" value="1"/>
</dbReference>
<dbReference type="SUPFAM" id="SSF56601">
    <property type="entry name" value="beta-lactamase/transpeptidase-like"/>
    <property type="match status" value="1"/>
</dbReference>
<dbReference type="InterPro" id="IPR015956">
    <property type="entry name" value="Peniciliin-bd_prot_C_sf"/>
</dbReference>
<dbReference type="GO" id="GO:0006508">
    <property type="term" value="P:proteolysis"/>
    <property type="evidence" value="ECO:0007669"/>
    <property type="project" value="UniProtKB-KW"/>
</dbReference>
<evidence type="ECO:0000259" key="17">
    <source>
        <dbReference type="SMART" id="SM00936"/>
    </source>
</evidence>
<feature type="binding site" evidence="14">
    <location>
        <position position="239"/>
    </location>
    <ligand>
        <name>substrate</name>
    </ligand>
</feature>
<dbReference type="RefSeq" id="WP_117970237.1">
    <property type="nucleotide sequence ID" value="NZ_CAUBDO010000023.1"/>
</dbReference>
<evidence type="ECO:0000256" key="5">
    <source>
        <dbReference type="ARBA" id="ARBA00022645"/>
    </source>
</evidence>
<dbReference type="EC" id="3.4.16.4" evidence="4"/>
<keyword evidence="10" id="KW-0573">Peptidoglycan synthesis</keyword>
<dbReference type="GO" id="GO:0009002">
    <property type="term" value="F:serine-type D-Ala-D-Ala carboxypeptidase activity"/>
    <property type="evidence" value="ECO:0007669"/>
    <property type="project" value="UniProtKB-EC"/>
</dbReference>
<keyword evidence="16" id="KW-1133">Transmembrane helix</keyword>
<keyword evidence="16" id="KW-0472">Membrane</keyword>
<evidence type="ECO:0000313" key="19">
    <source>
        <dbReference type="Proteomes" id="UP000284779"/>
    </source>
</evidence>
<dbReference type="PRINTS" id="PR00725">
    <property type="entry name" value="DADACBPTASE1"/>
</dbReference>
<protein>
    <recommendedName>
        <fullName evidence="4">serine-type D-Ala-D-Ala carboxypeptidase</fullName>
        <ecNumber evidence="4">3.4.16.4</ecNumber>
    </recommendedName>
</protein>
<evidence type="ECO:0000256" key="15">
    <source>
        <dbReference type="RuleBase" id="RU004016"/>
    </source>
</evidence>
<evidence type="ECO:0000256" key="6">
    <source>
        <dbReference type="ARBA" id="ARBA00022670"/>
    </source>
</evidence>
<feature type="active site" description="Acyl-ester intermediate" evidence="13">
    <location>
        <position position="77"/>
    </location>
</feature>
<comment type="similarity">
    <text evidence="3 15">Belongs to the peptidase S11 family.</text>
</comment>
<evidence type="ECO:0000256" key="3">
    <source>
        <dbReference type="ARBA" id="ARBA00007164"/>
    </source>
</evidence>
<dbReference type="AlphaFoldDB" id="A0A413R9Y4"/>
<evidence type="ECO:0000256" key="9">
    <source>
        <dbReference type="ARBA" id="ARBA00022960"/>
    </source>
</evidence>
<keyword evidence="6" id="KW-0645">Protease</keyword>
<keyword evidence="7" id="KW-0732">Signal</keyword>
<evidence type="ECO:0000256" key="13">
    <source>
        <dbReference type="PIRSR" id="PIRSR618044-1"/>
    </source>
</evidence>
<sequence length="396" mass="44525">MRIGSKLKNYLKNSSLNDSGKIFICVCLIICITINFLKVNSFGKDLDLKSKSAVLIDGNTGRILYGKNENEKMPMASTTKIMTCIVALESGKMNQIIKVSSKAASMPKVKMYAKKGEQYYLKDLLYAMMLESFNDAAMIVAEGIGGSQEEFAKMMNKKAKEIGAKNTNFVTPNGLDADNHYSTAYDMALIGAYATKNKQFNEITNTKSYSFTDVSAKRSITVNNKDMFLAMDNEAIGIKTGFTGKAGYCFVGAVKSNGRHFVSCVLACGWPPNKSYKWKDTTTLMNYGKREYNRKKIIASGTKFQIEIPNGTKKKINVGVSEGYTTLISEDDNVKLETNFNYKLPIKKWDVVGNIIITINGKKTKKIMLYAFENVEKYDYRFVLKKIMKKFFLFYL</sequence>
<evidence type="ECO:0000256" key="16">
    <source>
        <dbReference type="SAM" id="Phobius"/>
    </source>
</evidence>
<evidence type="ECO:0000256" key="2">
    <source>
        <dbReference type="ARBA" id="ARBA00004752"/>
    </source>
</evidence>
<evidence type="ECO:0000256" key="8">
    <source>
        <dbReference type="ARBA" id="ARBA00022801"/>
    </source>
</evidence>
<dbReference type="EMBL" id="QSFD01000004">
    <property type="protein sequence ID" value="RHA19206.1"/>
    <property type="molecule type" value="Genomic_DNA"/>
</dbReference>
<name>A0A413R9Y4_9FIRM</name>
<dbReference type="Gene3D" id="2.60.410.10">
    <property type="entry name" value="D-Ala-D-Ala carboxypeptidase, C-terminal domain"/>
    <property type="match status" value="1"/>
</dbReference>
<gene>
    <name evidence="18" type="ORF">DW944_05590</name>
</gene>
<evidence type="ECO:0000256" key="12">
    <source>
        <dbReference type="ARBA" id="ARBA00034000"/>
    </source>
</evidence>
<comment type="function">
    <text evidence="1">Removes C-terminal D-alanyl residues from sugar-peptide cell wall precursors.</text>
</comment>
<comment type="pathway">
    <text evidence="2">Cell wall biogenesis; peptidoglycan biosynthesis.</text>
</comment>
<dbReference type="Pfam" id="PF07943">
    <property type="entry name" value="PBP5_C"/>
    <property type="match status" value="1"/>
</dbReference>
<reference evidence="18 19" key="1">
    <citation type="submission" date="2018-08" db="EMBL/GenBank/DDBJ databases">
        <title>A genome reference for cultivated species of the human gut microbiota.</title>
        <authorList>
            <person name="Zou Y."/>
            <person name="Xue W."/>
            <person name="Luo G."/>
        </authorList>
    </citation>
    <scope>NUCLEOTIDE SEQUENCE [LARGE SCALE GENOMIC DNA]</scope>
    <source>
        <strain evidence="18 19">AM44-11BH</strain>
    </source>
</reference>
<dbReference type="SMART" id="SM00936">
    <property type="entry name" value="PBP5_C"/>
    <property type="match status" value="1"/>
</dbReference>
<dbReference type="InterPro" id="IPR012907">
    <property type="entry name" value="Peptidase_S11_C"/>
</dbReference>
<keyword evidence="9" id="KW-0133">Cell shape</keyword>